<dbReference type="PANTHER" id="PTHR34502">
    <property type="entry name" value="DUF6594 DOMAIN-CONTAINING PROTEIN-RELATED"/>
    <property type="match status" value="1"/>
</dbReference>
<accession>A0A0B7KA83</accession>
<evidence type="ECO:0000313" key="3">
    <source>
        <dbReference type="EMBL" id="CEO51636.1"/>
    </source>
</evidence>
<sequence>MPDREYPDGYPSLAAFMASDPDRTALMFKRFDRLTARTLLYLESELAELQAQLDAFDEADRGSPCARNWTTYKEKWQFYPQRAKLLENIQKTIIEYKRLLSYESVLASQPAPDRRMLKAFWLGFYHGPPRAEGSFPILGGKSSFLYDDMNDLMLLRPPGRSDRLSIFLRDFLGFIFKKLPEGRPNISGLGYASESRIEAFVLYLSTVIAALLLIGAIIVLYKVPSPDLKLGLVGLFTVLFAASVGILTNARLAEIFGATAAYAAVLVVFISGEIGGSSRP</sequence>
<dbReference type="Pfam" id="PF20237">
    <property type="entry name" value="DUF6594"/>
    <property type="match status" value="1"/>
</dbReference>
<name>A0A0B7KA83_BIOOC</name>
<feature type="transmembrane region" description="Helical" evidence="1">
    <location>
        <begin position="228"/>
        <end position="249"/>
    </location>
</feature>
<dbReference type="PANTHER" id="PTHR34502:SF4">
    <property type="entry name" value="DUF6594 DOMAIN-CONTAINING PROTEIN"/>
    <property type="match status" value="1"/>
</dbReference>
<feature type="domain" description="DUF6594" evidence="2">
    <location>
        <begin position="10"/>
        <end position="267"/>
    </location>
</feature>
<dbReference type="EMBL" id="CDPU01000024">
    <property type="protein sequence ID" value="CEO51636.1"/>
    <property type="molecule type" value="Genomic_DNA"/>
</dbReference>
<organism evidence="3">
    <name type="scientific">Bionectria ochroleuca</name>
    <name type="common">Gliocladium roseum</name>
    <dbReference type="NCBI Taxonomy" id="29856"/>
    <lineage>
        <taxon>Eukaryota</taxon>
        <taxon>Fungi</taxon>
        <taxon>Dikarya</taxon>
        <taxon>Ascomycota</taxon>
        <taxon>Pezizomycotina</taxon>
        <taxon>Sordariomycetes</taxon>
        <taxon>Hypocreomycetidae</taxon>
        <taxon>Hypocreales</taxon>
        <taxon>Bionectriaceae</taxon>
        <taxon>Clonostachys</taxon>
    </lineage>
</organism>
<keyword evidence="1" id="KW-0472">Membrane</keyword>
<feature type="transmembrane region" description="Helical" evidence="1">
    <location>
        <begin position="255"/>
        <end position="275"/>
    </location>
</feature>
<reference evidence="3" key="1">
    <citation type="submission" date="2015-01" db="EMBL/GenBank/DDBJ databases">
        <authorList>
            <person name="Durling Mikael"/>
        </authorList>
    </citation>
    <scope>NUCLEOTIDE SEQUENCE</scope>
</reference>
<evidence type="ECO:0000259" key="2">
    <source>
        <dbReference type="Pfam" id="PF20237"/>
    </source>
</evidence>
<evidence type="ECO:0000256" key="1">
    <source>
        <dbReference type="SAM" id="Phobius"/>
    </source>
</evidence>
<keyword evidence="1" id="KW-1133">Transmembrane helix</keyword>
<protein>
    <recommendedName>
        <fullName evidence="2">DUF6594 domain-containing protein</fullName>
    </recommendedName>
</protein>
<keyword evidence="1" id="KW-0812">Transmembrane</keyword>
<dbReference type="AlphaFoldDB" id="A0A0B7KA83"/>
<gene>
    <name evidence="3" type="ORF">BN869_000007694_1</name>
</gene>
<feature type="transmembrane region" description="Helical" evidence="1">
    <location>
        <begin position="200"/>
        <end position="221"/>
    </location>
</feature>
<proteinExistence type="predicted"/>
<dbReference type="InterPro" id="IPR046529">
    <property type="entry name" value="DUF6594"/>
</dbReference>